<feature type="domain" description="YMGG-like Gly-zipper" evidence="2">
    <location>
        <begin position="25"/>
        <end position="67"/>
    </location>
</feature>
<protein>
    <recommendedName>
        <fullName evidence="2">YMGG-like Gly-zipper domain-containing protein</fullName>
    </recommendedName>
</protein>
<name>A0AAW5QVM5_9HYPH</name>
<evidence type="ECO:0000313" key="3">
    <source>
        <dbReference type="EMBL" id="MCT8972111.1"/>
    </source>
</evidence>
<dbReference type="Proteomes" id="UP001320898">
    <property type="component" value="Unassembled WGS sequence"/>
</dbReference>
<sequence>MWKLPAIVLSTALLAACQTTPQERGALTGGAIGAGTGAVAGAIIGGSASSAAVGAAIGGATGAIIGAVANRPGYCYARDRYGNRIVVECPPGYY</sequence>
<keyword evidence="4" id="KW-1185">Reference proteome</keyword>
<dbReference type="InterPro" id="IPR027367">
    <property type="entry name" value="Gly-zipper_YMGG"/>
</dbReference>
<keyword evidence="1" id="KW-0732">Signal</keyword>
<gene>
    <name evidence="3" type="ORF">MUB46_09610</name>
</gene>
<feature type="chain" id="PRO_5043520990" description="YMGG-like Gly-zipper domain-containing protein" evidence="1">
    <location>
        <begin position="16"/>
        <end position="94"/>
    </location>
</feature>
<dbReference type="EMBL" id="JALIDZ010000004">
    <property type="protein sequence ID" value="MCT8972111.1"/>
    <property type="molecule type" value="Genomic_DNA"/>
</dbReference>
<reference evidence="3 4" key="1">
    <citation type="submission" date="2022-04" db="EMBL/GenBank/DDBJ databases">
        <authorList>
            <person name="Ye Y.-Q."/>
            <person name="Du Z.-J."/>
        </authorList>
    </citation>
    <scope>NUCLEOTIDE SEQUENCE [LARGE SCALE GENOMIC DNA]</scope>
    <source>
        <strain evidence="3 4">A6E488</strain>
    </source>
</reference>
<organism evidence="3 4">
    <name type="scientific">Microbaculum marinisediminis</name>
    <dbReference type="NCBI Taxonomy" id="2931392"/>
    <lineage>
        <taxon>Bacteria</taxon>
        <taxon>Pseudomonadati</taxon>
        <taxon>Pseudomonadota</taxon>
        <taxon>Alphaproteobacteria</taxon>
        <taxon>Hyphomicrobiales</taxon>
        <taxon>Tepidamorphaceae</taxon>
        <taxon>Microbaculum</taxon>
    </lineage>
</organism>
<evidence type="ECO:0000259" key="2">
    <source>
        <dbReference type="Pfam" id="PF13441"/>
    </source>
</evidence>
<dbReference type="PROSITE" id="PS51257">
    <property type="entry name" value="PROKAR_LIPOPROTEIN"/>
    <property type="match status" value="1"/>
</dbReference>
<feature type="signal peptide" evidence="1">
    <location>
        <begin position="1"/>
        <end position="15"/>
    </location>
</feature>
<accession>A0AAW5QVM5</accession>
<comment type="caution">
    <text evidence="3">The sequence shown here is derived from an EMBL/GenBank/DDBJ whole genome shotgun (WGS) entry which is preliminary data.</text>
</comment>
<dbReference type="RefSeq" id="WP_261615688.1">
    <property type="nucleotide sequence ID" value="NZ_JALIDZ010000004.1"/>
</dbReference>
<proteinExistence type="predicted"/>
<dbReference type="Pfam" id="PF13441">
    <property type="entry name" value="Gly-zipper_YMGG"/>
    <property type="match status" value="1"/>
</dbReference>
<evidence type="ECO:0000313" key="4">
    <source>
        <dbReference type="Proteomes" id="UP001320898"/>
    </source>
</evidence>
<evidence type="ECO:0000256" key="1">
    <source>
        <dbReference type="SAM" id="SignalP"/>
    </source>
</evidence>
<dbReference type="AlphaFoldDB" id="A0AAW5QVM5"/>